<dbReference type="OrthoDB" id="448561at2759"/>
<dbReference type="NCBIfam" id="TIGR03491">
    <property type="entry name" value="TM0106 family RecB-like putative nuclease"/>
    <property type="match status" value="1"/>
</dbReference>
<evidence type="ECO:0000313" key="3">
    <source>
        <dbReference type="EMBL" id="CAE8613019.1"/>
    </source>
</evidence>
<feature type="region of interest" description="Disordered" evidence="1">
    <location>
        <begin position="639"/>
        <end position="662"/>
    </location>
</feature>
<dbReference type="InterPro" id="IPR019993">
    <property type="entry name" value="RecB_nuclease_TM0106_put"/>
</dbReference>
<sequence length="693" mass="77770">MLLLPTAKGGLYFPSHAAVVVVIAPRSGIVAREPWGRRGQTAPGLVAIGVVAVLLCGTRTSADSPLLLSSRRAERQRRWRGRWRLRRLGVQGEAGAVDKDFKVYSPSALSNYMASPFVSWMNRLLKECPDDPRCAFIGPPPLGTFFWVRGEEVEQRLLRFFRCERPEMKIMDLTHLIGEAKRQTTIEGPWRAVATEMALEELMRGEADMYFQVPLCHPELGLFGIADFILRRPAADGCVEFAIWDTKLALHPRPYFLTQLAAYAECLEFLLRARGSEAAVESIGLVLGESAADHGLAHELSANEVRPYFRQLWARFRVAQEHFDPAGSPPDPADTATAALSQWSPYAKKLFSERDDLALVAGLTRLQRRKLMAAGYDTMHSLASLRPSQLKRFSKVTGIGEKSLQKLRLQAYLQCQTLSSGRTASRLRPGARLALAALPAVDKGDVFFDLEGTPLPPPQAAREYLLGVSTRDGVYHDWWAHDAEKERDAFRDFLSWLKERRRRFPALHVYHYGSYEASAFRRLRRDPGMQDVFDDITTLFQENVLVDLYAVVKNSLALGLPGYGLKNIEHFYRPKRETEVTGGADSMVVYQQWMDDPDGHDWQSSGKLHSIRDYNQDDCESTRQLLSWLRRRCSTLLSSRGDASATDGNEEEADGEEEGPDEVVDNWKAANPAAEMQKALRALKKAASEACAV</sequence>
<reference evidence="3" key="1">
    <citation type="submission" date="2021-02" db="EMBL/GenBank/DDBJ databases">
        <authorList>
            <person name="Dougan E. K."/>
            <person name="Rhodes N."/>
            <person name="Thang M."/>
            <person name="Chan C."/>
        </authorList>
    </citation>
    <scope>NUCLEOTIDE SEQUENCE</scope>
</reference>
<evidence type="ECO:0000256" key="1">
    <source>
        <dbReference type="SAM" id="MobiDB-lite"/>
    </source>
</evidence>
<dbReference type="Gene3D" id="1.10.150.20">
    <property type="entry name" value="5' to 3' exonuclease, C-terminal subdomain"/>
    <property type="match status" value="1"/>
</dbReference>
<accession>A0A813FEW9</accession>
<organism evidence="3 4">
    <name type="scientific">Polarella glacialis</name>
    <name type="common">Dinoflagellate</name>
    <dbReference type="NCBI Taxonomy" id="89957"/>
    <lineage>
        <taxon>Eukaryota</taxon>
        <taxon>Sar</taxon>
        <taxon>Alveolata</taxon>
        <taxon>Dinophyceae</taxon>
        <taxon>Suessiales</taxon>
        <taxon>Suessiaceae</taxon>
        <taxon>Polarella</taxon>
    </lineage>
</organism>
<feature type="domain" description="YprB ribonuclease H-like" evidence="2">
    <location>
        <begin position="446"/>
        <end position="629"/>
    </location>
</feature>
<dbReference type="SUPFAM" id="SSF53098">
    <property type="entry name" value="Ribonuclease H-like"/>
    <property type="match status" value="1"/>
</dbReference>
<dbReference type="Pfam" id="PF13482">
    <property type="entry name" value="RNase_H_2"/>
    <property type="match status" value="1"/>
</dbReference>
<dbReference type="InterPro" id="IPR038720">
    <property type="entry name" value="YprB_RNase_H-like_dom"/>
</dbReference>
<keyword evidence="4" id="KW-1185">Reference proteome</keyword>
<gene>
    <name evidence="3" type="ORF">PGLA1383_LOCUS30804</name>
</gene>
<evidence type="ECO:0000313" key="4">
    <source>
        <dbReference type="Proteomes" id="UP000654075"/>
    </source>
</evidence>
<dbReference type="Proteomes" id="UP000654075">
    <property type="component" value="Unassembled WGS sequence"/>
</dbReference>
<comment type="caution">
    <text evidence="3">The sequence shown here is derived from an EMBL/GenBank/DDBJ whole genome shotgun (WGS) entry which is preliminary data.</text>
</comment>
<name>A0A813FEW9_POLGL</name>
<dbReference type="AlphaFoldDB" id="A0A813FEW9"/>
<dbReference type="InterPro" id="IPR012337">
    <property type="entry name" value="RNaseH-like_sf"/>
</dbReference>
<evidence type="ECO:0000259" key="2">
    <source>
        <dbReference type="Pfam" id="PF13482"/>
    </source>
</evidence>
<proteinExistence type="predicted"/>
<dbReference type="EMBL" id="CAJNNV010025192">
    <property type="protein sequence ID" value="CAE8613019.1"/>
    <property type="molecule type" value="Genomic_DNA"/>
</dbReference>
<protein>
    <recommendedName>
        <fullName evidence="2">YprB ribonuclease H-like domain-containing protein</fullName>
    </recommendedName>
</protein>
<feature type="compositionally biased region" description="Acidic residues" evidence="1">
    <location>
        <begin position="648"/>
        <end position="662"/>
    </location>
</feature>